<accession>A0A0B2WUL7</accession>
<evidence type="ECO:0000256" key="4">
    <source>
        <dbReference type="ARBA" id="ARBA00022737"/>
    </source>
</evidence>
<evidence type="ECO:0000313" key="5">
    <source>
        <dbReference type="EMBL" id="KHN97753.1"/>
    </source>
</evidence>
<sequence length="341" mass="39601">MSTVVDDGLGRRLQDGAPEEVYDAISQELSRTYRPYMDIELLPRGYETELGSSFFVKKGHRLAIPKSRLVQAFAVARRILLASHLDEPGRTCASDVRRATSVMLLLDSEHLTAANARKRLLGQTRPANERETQLKREMYFVNSLLSSHLHRHAKSPILWAHKHWLLRQYAEARIPMDLRHDFESVIHVAAERHPKNYYAWTYARDLFASRAKVHARCWDAQQDEDLVQMTAGWCRRHHDDISGWSFLLRLALESPRHAHDMFRQTATLVRTYSWRGESVWNFLRNLVLVPALRDDSEIEHSFVDLWQHVRQDVQHVQALDAKVLDRAADWVGIPSCQRNTS</sequence>
<evidence type="ECO:0000313" key="6">
    <source>
        <dbReference type="Proteomes" id="UP000030816"/>
    </source>
</evidence>
<dbReference type="OrthoDB" id="5358702at2759"/>
<dbReference type="PANTHER" id="PTHR11129">
    <property type="entry name" value="PROTEIN FARNESYLTRANSFERASE ALPHA SUBUNIT/RAB GERANYLGERANYL TRANSFERASE ALPHA SUBUNIT"/>
    <property type="match status" value="1"/>
</dbReference>
<dbReference type="GeneID" id="63738597"/>
<comment type="caution">
    <text evidence="5">The sequence shown here is derived from an EMBL/GenBank/DDBJ whole genome shotgun (WGS) entry which is preliminary data.</text>
</comment>
<keyword evidence="2" id="KW-0637">Prenyltransferase</keyword>
<organism evidence="5 6">
    <name type="scientific">Metarhizium album (strain ARSEF 1941)</name>
    <dbReference type="NCBI Taxonomy" id="1081103"/>
    <lineage>
        <taxon>Eukaryota</taxon>
        <taxon>Fungi</taxon>
        <taxon>Dikarya</taxon>
        <taxon>Ascomycota</taxon>
        <taxon>Pezizomycotina</taxon>
        <taxon>Sordariomycetes</taxon>
        <taxon>Hypocreomycetidae</taxon>
        <taxon>Hypocreales</taxon>
        <taxon>Clavicipitaceae</taxon>
        <taxon>Metarhizium</taxon>
    </lineage>
</organism>
<dbReference type="RefSeq" id="XP_040678819.1">
    <property type="nucleotide sequence ID" value="XM_040822940.1"/>
</dbReference>
<dbReference type="HOGENOM" id="CLU_044597_1_0_1"/>
<evidence type="ECO:0000256" key="2">
    <source>
        <dbReference type="ARBA" id="ARBA00022602"/>
    </source>
</evidence>
<dbReference type="SUPFAM" id="SSF48439">
    <property type="entry name" value="Protein prenylyltransferase"/>
    <property type="match status" value="1"/>
</dbReference>
<comment type="similarity">
    <text evidence="1">Belongs to the protein prenyltransferase subunit alpha family.</text>
</comment>
<dbReference type="EMBL" id="AZHE01000009">
    <property type="protein sequence ID" value="KHN97753.1"/>
    <property type="molecule type" value="Genomic_DNA"/>
</dbReference>
<reference evidence="5 6" key="1">
    <citation type="journal article" date="2014" name="Proc. Natl. Acad. Sci. U.S.A.">
        <title>Trajectory and genomic determinants of fungal-pathogen speciation and host adaptation.</title>
        <authorList>
            <person name="Hu X."/>
            <person name="Xiao G."/>
            <person name="Zheng P."/>
            <person name="Shang Y."/>
            <person name="Su Y."/>
            <person name="Zhang X."/>
            <person name="Liu X."/>
            <person name="Zhan S."/>
            <person name="St Leger R.J."/>
            <person name="Wang C."/>
        </authorList>
    </citation>
    <scope>NUCLEOTIDE SEQUENCE [LARGE SCALE GENOMIC DNA]</scope>
    <source>
        <strain evidence="5 6">ARSEF 1941</strain>
    </source>
</reference>
<keyword evidence="4" id="KW-0677">Repeat</keyword>
<proteinExistence type="inferred from homology"/>
<dbReference type="GO" id="GO:0005737">
    <property type="term" value="C:cytoplasm"/>
    <property type="evidence" value="ECO:0007669"/>
    <property type="project" value="TreeGrafter"/>
</dbReference>
<dbReference type="PANTHER" id="PTHR11129:SF3">
    <property type="entry name" value="PROTEIN PRENYLTRANSFERASE ALPHA SUBUNIT REPEAT-CONTAINING PROTEIN 1"/>
    <property type="match status" value="1"/>
</dbReference>
<dbReference type="AlphaFoldDB" id="A0A0B2WUL7"/>
<dbReference type="InterPro" id="IPR002088">
    <property type="entry name" value="Prenyl_trans_a"/>
</dbReference>
<dbReference type="GO" id="GO:0008318">
    <property type="term" value="F:protein prenyltransferase activity"/>
    <property type="evidence" value="ECO:0007669"/>
    <property type="project" value="InterPro"/>
</dbReference>
<name>A0A0B2WUL7_METAS</name>
<protein>
    <submittedName>
        <fullName evidence="5">Protein prenyltransferase</fullName>
    </submittedName>
</protein>
<keyword evidence="3 5" id="KW-0808">Transferase</keyword>
<evidence type="ECO:0000256" key="1">
    <source>
        <dbReference type="ARBA" id="ARBA00006734"/>
    </source>
</evidence>
<dbReference type="Gene3D" id="1.25.40.120">
    <property type="entry name" value="Protein prenylyltransferase"/>
    <property type="match status" value="1"/>
</dbReference>
<dbReference type="Proteomes" id="UP000030816">
    <property type="component" value="Unassembled WGS sequence"/>
</dbReference>
<keyword evidence="6" id="KW-1185">Reference proteome</keyword>
<dbReference type="STRING" id="1081103.A0A0B2WUL7"/>
<gene>
    <name evidence="5" type="ORF">MAM_04142</name>
</gene>
<evidence type="ECO:0000256" key="3">
    <source>
        <dbReference type="ARBA" id="ARBA00022679"/>
    </source>
</evidence>
<dbReference type="Pfam" id="PF01239">
    <property type="entry name" value="PPTA"/>
    <property type="match status" value="1"/>
</dbReference>